<keyword evidence="3 6" id="KW-1133">Transmembrane helix</keyword>
<sequence length="98" mass="10300">MAQQHAPVRVALPTALILSASIPAGILVAVLVDQINSDTTLLRFILEGLAAGTFIYVACVEMLSAELSSSHAHAHIGVDEQHGVHPASHSPFQVKPTN</sequence>
<keyword evidence="2 6" id="KW-0812">Transmembrane</keyword>
<reference evidence="7 8" key="2">
    <citation type="submission" date="2018-11" db="EMBL/GenBank/DDBJ databases">
        <authorList>
            <consortium name="Pathogen Informatics"/>
        </authorList>
    </citation>
    <scope>NUCLEOTIDE SEQUENCE [LARGE SCALE GENOMIC DNA]</scope>
    <source>
        <strain evidence="7 8">Costa Rica</strain>
    </source>
</reference>
<organism evidence="9">
    <name type="scientific">Angiostrongylus costaricensis</name>
    <name type="common">Nematode worm</name>
    <dbReference type="NCBI Taxonomy" id="334426"/>
    <lineage>
        <taxon>Eukaryota</taxon>
        <taxon>Metazoa</taxon>
        <taxon>Ecdysozoa</taxon>
        <taxon>Nematoda</taxon>
        <taxon>Chromadorea</taxon>
        <taxon>Rhabditida</taxon>
        <taxon>Rhabditina</taxon>
        <taxon>Rhabditomorpha</taxon>
        <taxon>Strongyloidea</taxon>
        <taxon>Metastrongylidae</taxon>
        <taxon>Angiostrongylus</taxon>
    </lineage>
</organism>
<dbReference type="GO" id="GO:0046873">
    <property type="term" value="F:metal ion transmembrane transporter activity"/>
    <property type="evidence" value="ECO:0007669"/>
    <property type="project" value="InterPro"/>
</dbReference>
<evidence type="ECO:0000313" key="7">
    <source>
        <dbReference type="EMBL" id="VDM63156.1"/>
    </source>
</evidence>
<evidence type="ECO:0000256" key="5">
    <source>
        <dbReference type="SAM" id="MobiDB-lite"/>
    </source>
</evidence>
<dbReference type="GO" id="GO:0016020">
    <property type="term" value="C:membrane"/>
    <property type="evidence" value="ECO:0007669"/>
    <property type="project" value="UniProtKB-SubCell"/>
</dbReference>
<evidence type="ECO:0000256" key="4">
    <source>
        <dbReference type="ARBA" id="ARBA00023136"/>
    </source>
</evidence>
<evidence type="ECO:0000256" key="1">
    <source>
        <dbReference type="ARBA" id="ARBA00004141"/>
    </source>
</evidence>
<protein>
    <submittedName>
        <fullName evidence="9">Cation transporter</fullName>
    </submittedName>
</protein>
<feature type="region of interest" description="Disordered" evidence="5">
    <location>
        <begin position="78"/>
        <end position="98"/>
    </location>
</feature>
<keyword evidence="8" id="KW-1185">Reference proteome</keyword>
<dbReference type="Pfam" id="PF02535">
    <property type="entry name" value="Zip"/>
    <property type="match status" value="1"/>
</dbReference>
<dbReference type="OrthoDB" id="448280at2759"/>
<dbReference type="STRING" id="334426.A0A0R3PYP2"/>
<comment type="subcellular location">
    <subcellularLocation>
        <location evidence="1">Membrane</location>
        <topology evidence="1">Multi-pass membrane protein</topology>
    </subcellularLocation>
</comment>
<gene>
    <name evidence="7" type="ORF">ACOC_LOCUS11571</name>
</gene>
<keyword evidence="4 6" id="KW-0472">Membrane</keyword>
<dbReference type="Proteomes" id="UP000267027">
    <property type="component" value="Unassembled WGS sequence"/>
</dbReference>
<dbReference type="InterPro" id="IPR003689">
    <property type="entry name" value="ZIP"/>
</dbReference>
<feature type="transmembrane region" description="Helical" evidence="6">
    <location>
        <begin position="44"/>
        <end position="63"/>
    </location>
</feature>
<dbReference type="AlphaFoldDB" id="A0A0R3PYP2"/>
<evidence type="ECO:0000256" key="3">
    <source>
        <dbReference type="ARBA" id="ARBA00022989"/>
    </source>
</evidence>
<evidence type="ECO:0000313" key="8">
    <source>
        <dbReference type="Proteomes" id="UP000267027"/>
    </source>
</evidence>
<dbReference type="WBParaSite" id="ACOC_0001157001-mRNA-1">
    <property type="protein sequence ID" value="ACOC_0001157001-mRNA-1"/>
    <property type="gene ID" value="ACOC_0001157001"/>
</dbReference>
<name>A0A0R3PYP2_ANGCS</name>
<evidence type="ECO:0000313" key="9">
    <source>
        <dbReference type="WBParaSite" id="ACOC_0001157001-mRNA-1"/>
    </source>
</evidence>
<evidence type="ECO:0000256" key="2">
    <source>
        <dbReference type="ARBA" id="ARBA00022692"/>
    </source>
</evidence>
<dbReference type="EMBL" id="UYYA01004728">
    <property type="protein sequence ID" value="VDM63156.1"/>
    <property type="molecule type" value="Genomic_DNA"/>
</dbReference>
<evidence type="ECO:0000256" key="6">
    <source>
        <dbReference type="SAM" id="Phobius"/>
    </source>
</evidence>
<feature type="transmembrane region" description="Helical" evidence="6">
    <location>
        <begin position="12"/>
        <end position="32"/>
    </location>
</feature>
<reference evidence="9" key="1">
    <citation type="submission" date="2017-02" db="UniProtKB">
        <authorList>
            <consortium name="WormBaseParasite"/>
        </authorList>
    </citation>
    <scope>IDENTIFICATION</scope>
</reference>
<accession>A0A0R3PYP2</accession>
<proteinExistence type="predicted"/>